<protein>
    <recommendedName>
        <fullName evidence="2">DUF5753 domain-containing protein</fullName>
    </recommendedName>
</protein>
<organism evidence="4 5">
    <name type="scientific">Streptomyces agglomeratus</name>
    <dbReference type="NCBI Taxonomy" id="285458"/>
    <lineage>
        <taxon>Bacteria</taxon>
        <taxon>Bacillati</taxon>
        <taxon>Actinomycetota</taxon>
        <taxon>Actinomycetes</taxon>
        <taxon>Kitasatosporales</taxon>
        <taxon>Streptomycetaceae</taxon>
        <taxon>Streptomyces</taxon>
    </lineage>
</organism>
<dbReference type="RefSeq" id="WP_069935920.1">
    <property type="nucleotide sequence ID" value="NZ_MEHJ01000001.1"/>
</dbReference>
<dbReference type="Proteomes" id="UP000095759">
    <property type="component" value="Unassembled WGS sequence"/>
</dbReference>
<evidence type="ECO:0000313" key="3">
    <source>
        <dbReference type="EMBL" id="OEJ20990.1"/>
    </source>
</evidence>
<name>A0A1E5PI23_9ACTN</name>
<dbReference type="EMBL" id="MEHJ01000003">
    <property type="protein sequence ID" value="OEJ20990.1"/>
    <property type="molecule type" value="Genomic_DNA"/>
</dbReference>
<evidence type="ECO:0000259" key="2">
    <source>
        <dbReference type="Pfam" id="PF19054"/>
    </source>
</evidence>
<sequence length="120" mass="12528">MAANNDPTVRGAVVYLERFTSGLCLERPADVQQYSALYTHLQAQAHSPDHTQHLITDTNKLYTSSALAAEPSRDNDTRPMVTCAGGYPGSCGAADGTEDGETAVATGAGEGQSDQTAGRP</sequence>
<evidence type="ECO:0000313" key="4">
    <source>
        <dbReference type="EMBL" id="OEJ29105.1"/>
    </source>
</evidence>
<comment type="caution">
    <text evidence="4">The sequence shown here is derived from an EMBL/GenBank/DDBJ whole genome shotgun (WGS) entry which is preliminary data.</text>
</comment>
<dbReference type="AlphaFoldDB" id="A0A1E5PI23"/>
<dbReference type="Pfam" id="PF19054">
    <property type="entry name" value="DUF5753"/>
    <property type="match status" value="1"/>
</dbReference>
<feature type="domain" description="DUF5753" evidence="2">
    <location>
        <begin position="11"/>
        <end position="56"/>
    </location>
</feature>
<accession>A0A1E5PI23</accession>
<reference evidence="4 5" key="1">
    <citation type="submission" date="2016-08" db="EMBL/GenBank/DDBJ databases">
        <title>Complete genome sequence of Streptomyces agglomeratus strain 6-3-2, a novel anti-MRSA actinomycete isolated from Wuli of Tebit, China.</title>
        <authorList>
            <person name="Chen X."/>
        </authorList>
    </citation>
    <scope>NUCLEOTIDE SEQUENCE [LARGE SCALE GENOMIC DNA]</scope>
    <source>
        <strain evidence="4 5">6-3-2</strain>
    </source>
</reference>
<evidence type="ECO:0000256" key="1">
    <source>
        <dbReference type="SAM" id="MobiDB-lite"/>
    </source>
</evidence>
<proteinExistence type="predicted"/>
<dbReference type="InterPro" id="IPR043917">
    <property type="entry name" value="DUF5753"/>
</dbReference>
<evidence type="ECO:0000313" key="5">
    <source>
        <dbReference type="Proteomes" id="UP000095759"/>
    </source>
</evidence>
<keyword evidence="5" id="KW-1185">Reference proteome</keyword>
<gene>
    <name evidence="4" type="ORF">AS594_36585</name>
    <name evidence="3" type="ORF">AS594_40120</name>
</gene>
<dbReference type="EMBL" id="MEHJ01000001">
    <property type="protein sequence ID" value="OEJ29105.1"/>
    <property type="molecule type" value="Genomic_DNA"/>
</dbReference>
<feature type="region of interest" description="Disordered" evidence="1">
    <location>
        <begin position="88"/>
        <end position="120"/>
    </location>
</feature>